<dbReference type="Gene3D" id="1.10.439.10">
    <property type="entry name" value="Penicillin Amidohydrolase, domain 1"/>
    <property type="match status" value="1"/>
</dbReference>
<dbReference type="EMBL" id="JBDIZK010000004">
    <property type="protein sequence ID" value="MEN3747273.1"/>
    <property type="molecule type" value="Genomic_DNA"/>
</dbReference>
<reference evidence="5 6" key="1">
    <citation type="submission" date="2024-05" db="EMBL/GenBank/DDBJ databases">
        <title>Sphingomonas sp. HF-S3 16S ribosomal RNA gene Genome sequencing and assembly.</title>
        <authorList>
            <person name="Lee H."/>
        </authorList>
    </citation>
    <scope>NUCLEOTIDE SEQUENCE [LARGE SCALE GENOMIC DNA]</scope>
    <source>
        <strain evidence="5 6">HF-S3</strain>
    </source>
</reference>
<dbReference type="Gene3D" id="1.10.1400.10">
    <property type="match status" value="1"/>
</dbReference>
<dbReference type="InterPro" id="IPR014395">
    <property type="entry name" value="Pen/GL7ACA/AHL_acylase"/>
</dbReference>
<evidence type="ECO:0000313" key="5">
    <source>
        <dbReference type="EMBL" id="MEN3747273.1"/>
    </source>
</evidence>
<proteinExistence type="inferred from homology"/>
<dbReference type="RefSeq" id="WP_346246266.1">
    <property type="nucleotide sequence ID" value="NZ_JBDIZK010000004.1"/>
</dbReference>
<protein>
    <submittedName>
        <fullName evidence="5">Penicillin acylase family protein</fullName>
    </submittedName>
</protein>
<dbReference type="Gene3D" id="3.60.20.10">
    <property type="entry name" value="Glutamine Phosphoribosylpyrophosphate, subunit 1, domain 1"/>
    <property type="match status" value="1"/>
</dbReference>
<dbReference type="SUPFAM" id="SSF56235">
    <property type="entry name" value="N-terminal nucleophile aminohydrolases (Ntn hydrolases)"/>
    <property type="match status" value="1"/>
</dbReference>
<gene>
    <name evidence="5" type="ORF">TPR58_08835</name>
</gene>
<evidence type="ECO:0000256" key="1">
    <source>
        <dbReference type="ARBA" id="ARBA00006586"/>
    </source>
</evidence>
<evidence type="ECO:0000256" key="2">
    <source>
        <dbReference type="ARBA" id="ARBA00022729"/>
    </source>
</evidence>
<comment type="caution">
    <text evidence="5">The sequence shown here is derived from an EMBL/GenBank/DDBJ whole genome shotgun (WGS) entry which is preliminary data.</text>
</comment>
<keyword evidence="6" id="KW-1185">Reference proteome</keyword>
<evidence type="ECO:0000313" key="6">
    <source>
        <dbReference type="Proteomes" id="UP001427805"/>
    </source>
</evidence>
<sequence length="709" mass="78672">MTWVRRVFVVLALLLLLIGIALATWEPLLAERMTPPPAHRYDVEIVRDDFGVPHIFGATDPDVAYGIAYAHAEDDFATLQEVLAMTRGRLGAISGAEGAKTDYVVHLLNARATVARDYAAQPADVRALLDGYASGLNRYADTHPDEVRLARLFPVNGQDIATGFVVRSPFFFGLDAVLGSISGDKPLPVERAGPLDAPNVTPLGAEPGQAGSNAFLVAPRRSPDGATRMVSNSHQPWRGGAAWYELVVHSKTGWDFAGATFPGAPYPLLGHNRTLGWTNTVNRPDLIDVYRLVLNDSGDAYRYDGQWRPIETRTVWLPVKLWGPFTLPIRRSVERAVQGPVMRNASGAYAIRYGGADQLRMVEQYYRLTKARDFAEWQRAMAIQGVPGTNFLYADRAGTIAYFYNAAFPNRKPGFDYAGVLPGDTSRAYAPGTVPWAMVPRNINPGSGFLQNANNSPYQAAGQGFEIPAQPPLLGVETDTTNRGTRALELLAATPSIGEAELERIKYDSGVARDSYLGRWYRDLMAVDPGGDPLLRRAHDLLARWDWNYDGKGPADSLAYSILRVPNRWHYERQPRPDPRTVLAEAAGYLQRHFGRLDLPLGEFIRLRQGTVDLPLDGGPDALRAATSYDELPDGRLAIRHGDSFIMFVTWDRNGRVSSRSIQPFGSATTRPDSKHYTDQARMFVEHRLKPVRFDPPQLRGHTERRYRP</sequence>
<evidence type="ECO:0000256" key="4">
    <source>
        <dbReference type="ARBA" id="ARBA00023145"/>
    </source>
</evidence>
<dbReference type="Pfam" id="PF01804">
    <property type="entry name" value="Penicil_amidase"/>
    <property type="match status" value="1"/>
</dbReference>
<dbReference type="InterPro" id="IPR043146">
    <property type="entry name" value="Penicillin_amidase_N_B-knob"/>
</dbReference>
<dbReference type="Gene3D" id="2.30.120.10">
    <property type="match status" value="1"/>
</dbReference>
<name>A0ABV0B6P5_9SPHN</name>
<dbReference type="InterPro" id="IPR029055">
    <property type="entry name" value="Ntn_hydrolases_N"/>
</dbReference>
<comment type="similarity">
    <text evidence="1">Belongs to the peptidase S45 family.</text>
</comment>
<dbReference type="InterPro" id="IPR023343">
    <property type="entry name" value="Penicillin_amidase_dom1"/>
</dbReference>
<keyword evidence="3" id="KW-0378">Hydrolase</keyword>
<dbReference type="PANTHER" id="PTHR34218:SF3">
    <property type="entry name" value="ACYL-HOMOSERINE LACTONE ACYLASE PVDQ"/>
    <property type="match status" value="1"/>
</dbReference>
<evidence type="ECO:0000256" key="3">
    <source>
        <dbReference type="ARBA" id="ARBA00022801"/>
    </source>
</evidence>
<keyword evidence="2" id="KW-0732">Signal</keyword>
<dbReference type="PANTHER" id="PTHR34218">
    <property type="entry name" value="PEPTIDASE S45 PENICILLIN AMIDASE"/>
    <property type="match status" value="1"/>
</dbReference>
<dbReference type="InterPro" id="IPR043147">
    <property type="entry name" value="Penicillin_amidase_A-knob"/>
</dbReference>
<keyword evidence="4" id="KW-0865">Zymogen</keyword>
<accession>A0ABV0B6P5</accession>
<dbReference type="Proteomes" id="UP001427805">
    <property type="component" value="Unassembled WGS sequence"/>
</dbReference>
<dbReference type="PIRSF" id="PIRSF001227">
    <property type="entry name" value="Pen_acylase"/>
    <property type="match status" value="1"/>
</dbReference>
<dbReference type="InterPro" id="IPR002692">
    <property type="entry name" value="S45"/>
</dbReference>
<organism evidence="5 6">
    <name type="scientific">Sphingomonas rustica</name>
    <dbReference type="NCBI Taxonomy" id="3103142"/>
    <lineage>
        <taxon>Bacteria</taxon>
        <taxon>Pseudomonadati</taxon>
        <taxon>Pseudomonadota</taxon>
        <taxon>Alphaproteobacteria</taxon>
        <taxon>Sphingomonadales</taxon>
        <taxon>Sphingomonadaceae</taxon>
        <taxon>Sphingomonas</taxon>
    </lineage>
</organism>